<dbReference type="PIRSF" id="PIRSF004954">
    <property type="entry name" value="Radical_SAM"/>
    <property type="match status" value="1"/>
</dbReference>
<name>A0A916Q8D4_9FIRM</name>
<dbReference type="InterPro" id="IPR058240">
    <property type="entry name" value="rSAM_sf"/>
</dbReference>
<protein>
    <recommendedName>
        <fullName evidence="3">Elp3/MiaA/NifB-like radical SAM core domain-containing protein</fullName>
    </recommendedName>
</protein>
<reference evidence="1" key="1">
    <citation type="submission" date="2020-06" db="EMBL/GenBank/DDBJ databases">
        <title>Characterization of fructooligosaccharide metabolism and fructooligosaccharide-degrading enzymes in human commensal butyrate producers.</title>
        <authorList>
            <person name="Tanno H."/>
            <person name="Fujii T."/>
            <person name="Hirano K."/>
            <person name="Maeno S."/>
            <person name="Tonozuka T."/>
            <person name="Sakamoto M."/>
            <person name="Ohkuma M."/>
            <person name="Tochio T."/>
            <person name="Endo A."/>
        </authorList>
    </citation>
    <scope>NUCLEOTIDE SEQUENCE</scope>
    <source>
        <strain evidence="1">JCM 17466</strain>
    </source>
</reference>
<organism evidence="1 2">
    <name type="scientific">Anaerostipes butyraticus</name>
    <dbReference type="NCBI Taxonomy" id="645466"/>
    <lineage>
        <taxon>Bacteria</taxon>
        <taxon>Bacillati</taxon>
        <taxon>Bacillota</taxon>
        <taxon>Clostridia</taxon>
        <taxon>Lachnospirales</taxon>
        <taxon>Lachnospiraceae</taxon>
        <taxon>Anaerostipes</taxon>
    </lineage>
</organism>
<proteinExistence type="predicted"/>
<dbReference type="AlphaFoldDB" id="A0A916Q8D4"/>
<dbReference type="Proteomes" id="UP000613208">
    <property type="component" value="Unassembled WGS sequence"/>
</dbReference>
<gene>
    <name evidence="1" type="ORF">ANBU17_25490</name>
</gene>
<evidence type="ECO:0000313" key="2">
    <source>
        <dbReference type="Proteomes" id="UP000613208"/>
    </source>
</evidence>
<accession>A0A916Q8D4</accession>
<keyword evidence="2" id="KW-1185">Reference proteome</keyword>
<sequence>MCDYGEGSKLSEKEMGKVLQHMSKASDGMNSILIGALGSVLDPEEVPLKCLTMICETLNQLPIETIIFETHYTFITNEICQWLFSMLPEKDIVIEVGVESADEFVQKNCLNKEINLYILESKIKLVHNWGMSLTANVFLGAPFLTVSEQVKDTNNTIQWAVSHGVDSIVIFPVNIRKHTMLYDLYIEKKFERLSHWAVFEVLKSIPRWYLNKVYLAWYGDWVDYDEKYNQQDNLPPYGCSICENKWMEFYQMFLMKSDNLERKQLLQKYETILSSKCDCKKIFEENMIQSKKDGEKIEKIQNWLKEYL</sequence>
<dbReference type="InterPro" id="IPR005909">
    <property type="entry name" value="RaSEA"/>
</dbReference>
<evidence type="ECO:0000313" key="1">
    <source>
        <dbReference type="EMBL" id="GFO86202.1"/>
    </source>
</evidence>
<evidence type="ECO:0008006" key="3">
    <source>
        <dbReference type="Google" id="ProtNLM"/>
    </source>
</evidence>
<dbReference type="EMBL" id="BLYI01000062">
    <property type="protein sequence ID" value="GFO86202.1"/>
    <property type="molecule type" value="Genomic_DNA"/>
</dbReference>
<comment type="caution">
    <text evidence="1">The sequence shown here is derived from an EMBL/GenBank/DDBJ whole genome shotgun (WGS) entry which is preliminary data.</text>
</comment>
<dbReference type="SUPFAM" id="SSF102114">
    <property type="entry name" value="Radical SAM enzymes"/>
    <property type="match status" value="1"/>
</dbReference>